<sequence length="182" mass="20657">MEGAQINNSKKDQEGQWENDPLEKTQDDLDHRKKECIPEALIGVSDRLKHLLSTSTPIKDKIKRRDDEIKDSIVNQTEGANGEIKAREDKADNKTQSMENSVESKINWERRMTRSQARKSRNKESSEESISSEEISSNYLQGVEDSELKIIEVGAKCGIYKGKGRGREQRKSIKKGKLNGNP</sequence>
<name>A0ACB9E1L3_CICIN</name>
<dbReference type="Proteomes" id="UP001055811">
    <property type="component" value="Linkage Group LG04"/>
</dbReference>
<evidence type="ECO:0000313" key="2">
    <source>
        <dbReference type="Proteomes" id="UP001055811"/>
    </source>
</evidence>
<keyword evidence="2" id="KW-1185">Reference proteome</keyword>
<gene>
    <name evidence="1" type="ORF">L2E82_24913</name>
</gene>
<organism evidence="1 2">
    <name type="scientific">Cichorium intybus</name>
    <name type="common">Chicory</name>
    <dbReference type="NCBI Taxonomy" id="13427"/>
    <lineage>
        <taxon>Eukaryota</taxon>
        <taxon>Viridiplantae</taxon>
        <taxon>Streptophyta</taxon>
        <taxon>Embryophyta</taxon>
        <taxon>Tracheophyta</taxon>
        <taxon>Spermatophyta</taxon>
        <taxon>Magnoliopsida</taxon>
        <taxon>eudicotyledons</taxon>
        <taxon>Gunneridae</taxon>
        <taxon>Pentapetalae</taxon>
        <taxon>asterids</taxon>
        <taxon>campanulids</taxon>
        <taxon>Asterales</taxon>
        <taxon>Asteraceae</taxon>
        <taxon>Cichorioideae</taxon>
        <taxon>Cichorieae</taxon>
        <taxon>Cichoriinae</taxon>
        <taxon>Cichorium</taxon>
    </lineage>
</organism>
<protein>
    <submittedName>
        <fullName evidence="1">Uncharacterized protein</fullName>
    </submittedName>
</protein>
<reference evidence="2" key="1">
    <citation type="journal article" date="2022" name="Mol. Ecol. Resour.">
        <title>The genomes of chicory, endive, great burdock and yacon provide insights into Asteraceae palaeo-polyploidization history and plant inulin production.</title>
        <authorList>
            <person name="Fan W."/>
            <person name="Wang S."/>
            <person name="Wang H."/>
            <person name="Wang A."/>
            <person name="Jiang F."/>
            <person name="Liu H."/>
            <person name="Zhao H."/>
            <person name="Xu D."/>
            <person name="Zhang Y."/>
        </authorList>
    </citation>
    <scope>NUCLEOTIDE SEQUENCE [LARGE SCALE GENOMIC DNA]</scope>
    <source>
        <strain evidence="2">cv. Punajuju</strain>
    </source>
</reference>
<accession>A0ACB9E1L3</accession>
<reference evidence="1 2" key="2">
    <citation type="journal article" date="2022" name="Mol. Ecol. Resour.">
        <title>The genomes of chicory, endive, great burdock and yacon provide insights into Asteraceae paleo-polyploidization history and plant inulin production.</title>
        <authorList>
            <person name="Fan W."/>
            <person name="Wang S."/>
            <person name="Wang H."/>
            <person name="Wang A."/>
            <person name="Jiang F."/>
            <person name="Liu H."/>
            <person name="Zhao H."/>
            <person name="Xu D."/>
            <person name="Zhang Y."/>
        </authorList>
    </citation>
    <scope>NUCLEOTIDE SEQUENCE [LARGE SCALE GENOMIC DNA]</scope>
    <source>
        <strain evidence="2">cv. Punajuju</strain>
        <tissue evidence="1">Leaves</tissue>
    </source>
</reference>
<evidence type="ECO:0000313" key="1">
    <source>
        <dbReference type="EMBL" id="KAI3752873.1"/>
    </source>
</evidence>
<dbReference type="EMBL" id="CM042012">
    <property type="protein sequence ID" value="KAI3752873.1"/>
    <property type="molecule type" value="Genomic_DNA"/>
</dbReference>
<proteinExistence type="predicted"/>
<comment type="caution">
    <text evidence="1">The sequence shown here is derived from an EMBL/GenBank/DDBJ whole genome shotgun (WGS) entry which is preliminary data.</text>
</comment>